<dbReference type="PANTHER" id="PTHR43788">
    <property type="entry name" value="DNA2/NAM7 HELICASE FAMILY MEMBER"/>
    <property type="match status" value="1"/>
</dbReference>
<dbReference type="InterPro" id="IPR050534">
    <property type="entry name" value="Coronavir_polyprotein_1ab"/>
</dbReference>
<dbReference type="GO" id="GO:0004672">
    <property type="term" value="F:protein kinase activity"/>
    <property type="evidence" value="ECO:0007669"/>
    <property type="project" value="InterPro"/>
</dbReference>
<dbReference type="RefSeq" id="WP_167444108.1">
    <property type="nucleotide sequence ID" value="NZ_MCGQ01000008.1"/>
</dbReference>
<dbReference type="PANTHER" id="PTHR43788:SF8">
    <property type="entry name" value="DNA-BINDING PROTEIN SMUBP-2"/>
    <property type="match status" value="1"/>
</dbReference>
<dbReference type="InterPro" id="IPR047187">
    <property type="entry name" value="SF1_C_Upf1"/>
</dbReference>
<accession>A0A233SPF5</accession>
<sequence length="1232" mass="140027">MKNVAECKELIDRLFCRDEAQFGGYTLVGDPEIVVPERLVRATLNRRTETHGHDAYQLTVFLQITGLAGELWEHTARNLLRVGALNHPALPQIAMGKFVPNEDIAFTLTRERGKPINIDHTVAWARRAPRRALEHFSKLLDALNELHSAGIIHRNLTAASLNTHVIDVWDPDRVEIVLSRFEMSTLMGNVIRTVGAGSSPDTVAEVRQFYTAPSGIQAERHLAFLAPELHSYLFDEHTSVRRDWVSTDVYGLAATAWEWFCGRIPDVLPEPYAEVRQAGAADRKDALARLQRAMVSHLATAKLPEALAHVLRRMMEPHPDSRWTAYTAAKHLDENWQQIQAHWAGPDEKTPRLVAFMPDESVQMLYEERQWIRRSPATPAGRDELQFFLERELEDAELVHSERGALGYATGPEDRLKEAQWVLIGQRAVWFCAVLYDPVPMTNTRKHFEQVLVIKYLRDKDITMELVTAKRRRRIESPLQLIPFRPGQDMSKVVEGRRSWADLQEEVRGHAGSDTLNEMYLRSLQFLLNYQRVVLQARSYPFRVVETAHQQGTVTIEFDEDADAERRHANPMLAAYALDERRRPRFGDFFTGLDGEREGKATLLNVVRRSSTREPYFGGSGVTAVFREYVDPQTIRVTVQGAGTIPRTGWIRHVDDGGSGPQLDRQERGLALLRAQPLLIESLRAPFSFDLGRGRWIDPHPKEGEVDFGPTTRKLIERMLGTHPLFALQGPPGSGKSTLTAAAVRRNLAVEQGARILVTSQSNHTLDGLARKLIQQQGPRTLILRETPTDREDEVRDELVRSHTLTHLTRSVQDASTKLLRARLARKSYEHPPYADAPYPRDLVELGARWWIDLPNLPPLEEARRELAEQWLKHITSNQLELSERIRSGASVVLATCSIAATINDGRWDPRDLFDWVIVEEAAKAWSTEVIVPLVLGVRWTLIGDHLQLGPHREEELEAFLDSLRGHRDPLVALEYEQKDDHLKALRLFQQIFADKTERDYQQMDSAVGRIEKQFRMDKTIAEPVSRAFYPRVPPREENGMPVSFLETERYKPHDLTAPRFLRGRSLVWVDTSGCEGFGDEPRWRNPGEVDLVDRIAQWMQPSSAPPDRLDDDGSLAVLTPYKAQLDLLGGRDSLRGREYTVHSFQGREADRVIVSLVRSTADPSGRIERNVGHVGRRELINVLMSRAKRLLVVVGDLQHFATYGGEHWATVTKVLRHYGTVVSADEVGQQR</sequence>
<evidence type="ECO:0000256" key="2">
    <source>
        <dbReference type="ARBA" id="ARBA00022741"/>
    </source>
</evidence>
<evidence type="ECO:0000313" key="8">
    <source>
        <dbReference type="Proteomes" id="UP000215483"/>
    </source>
</evidence>
<dbReference type="Gene3D" id="1.10.510.10">
    <property type="entry name" value="Transferase(Phosphotransferase) domain 1"/>
    <property type="match status" value="1"/>
</dbReference>
<dbReference type="Pfam" id="PF13087">
    <property type="entry name" value="AAA_12"/>
    <property type="match status" value="1"/>
</dbReference>
<dbReference type="EMBL" id="MCGQ01000008">
    <property type="protein sequence ID" value="OXY97538.1"/>
    <property type="molecule type" value="Genomic_DNA"/>
</dbReference>
<dbReference type="CDD" id="cd18808">
    <property type="entry name" value="SF1_C_Upf1"/>
    <property type="match status" value="1"/>
</dbReference>
<dbReference type="Gene3D" id="3.40.50.300">
    <property type="entry name" value="P-loop containing nucleotide triphosphate hydrolases"/>
    <property type="match status" value="2"/>
</dbReference>
<dbReference type="AlphaFoldDB" id="A0A233SPF5"/>
<evidence type="ECO:0000259" key="6">
    <source>
        <dbReference type="PROSITE" id="PS50011"/>
    </source>
</evidence>
<evidence type="ECO:0000313" key="7">
    <source>
        <dbReference type="EMBL" id="OXY97538.1"/>
    </source>
</evidence>
<protein>
    <recommendedName>
        <fullName evidence="6">Protein kinase domain-containing protein</fullName>
    </recommendedName>
</protein>
<dbReference type="InterPro" id="IPR027417">
    <property type="entry name" value="P-loop_NTPase"/>
</dbReference>
<dbReference type="InterPro" id="IPR041679">
    <property type="entry name" value="DNA2/NAM7-like_C"/>
</dbReference>
<dbReference type="Pfam" id="PF13086">
    <property type="entry name" value="AAA_11"/>
    <property type="match status" value="1"/>
</dbReference>
<organism evidence="7 8">
    <name type="scientific">Streptomyces diastatochromogenes</name>
    <dbReference type="NCBI Taxonomy" id="42236"/>
    <lineage>
        <taxon>Bacteria</taxon>
        <taxon>Bacillati</taxon>
        <taxon>Actinomycetota</taxon>
        <taxon>Actinomycetes</taxon>
        <taxon>Kitasatosporales</taxon>
        <taxon>Streptomycetaceae</taxon>
        <taxon>Streptomyces</taxon>
    </lineage>
</organism>
<dbReference type="GO" id="GO:0005524">
    <property type="term" value="F:ATP binding"/>
    <property type="evidence" value="ECO:0007669"/>
    <property type="project" value="UniProtKB-KW"/>
</dbReference>
<keyword evidence="4" id="KW-0347">Helicase</keyword>
<keyword evidence="2" id="KW-0547">Nucleotide-binding</keyword>
<keyword evidence="3" id="KW-0378">Hydrolase</keyword>
<dbReference type="InterPro" id="IPR041677">
    <property type="entry name" value="DNA2/NAM7_AAA_11"/>
</dbReference>
<keyword evidence="5" id="KW-0067">ATP-binding</keyword>
<keyword evidence="8" id="KW-1185">Reference proteome</keyword>
<dbReference type="SUPFAM" id="SSF56112">
    <property type="entry name" value="Protein kinase-like (PK-like)"/>
    <property type="match status" value="1"/>
</dbReference>
<dbReference type="PROSITE" id="PS50011">
    <property type="entry name" value="PROTEIN_KINASE_DOM"/>
    <property type="match status" value="1"/>
</dbReference>
<comment type="similarity">
    <text evidence="1">Belongs to the DNA2/NAM7 helicase family.</text>
</comment>
<reference evidence="7 8" key="1">
    <citation type="submission" date="2016-07" db="EMBL/GenBank/DDBJ databases">
        <title>Draft genome of Streptomyces diastatochromogenes.</title>
        <authorList>
            <person name="Podduturi R."/>
            <person name="Lukassen M.B."/>
            <person name="Clausen N."/>
            <person name="Nielsen J.L."/>
            <person name="Jorgensen N.O."/>
        </authorList>
    </citation>
    <scope>NUCLEOTIDE SEQUENCE [LARGE SCALE GENOMIC DNA]</scope>
    <source>
        <strain evidence="7 8">DSM 40608</strain>
    </source>
</reference>
<name>A0A233SPF5_STRDA</name>
<evidence type="ECO:0000256" key="4">
    <source>
        <dbReference type="ARBA" id="ARBA00022806"/>
    </source>
</evidence>
<dbReference type="InterPro" id="IPR011009">
    <property type="entry name" value="Kinase-like_dom_sf"/>
</dbReference>
<dbReference type="GO" id="GO:0043139">
    <property type="term" value="F:5'-3' DNA helicase activity"/>
    <property type="evidence" value="ECO:0007669"/>
    <property type="project" value="TreeGrafter"/>
</dbReference>
<evidence type="ECO:0000256" key="1">
    <source>
        <dbReference type="ARBA" id="ARBA00007913"/>
    </source>
</evidence>
<proteinExistence type="inferred from homology"/>
<dbReference type="GO" id="GO:0016787">
    <property type="term" value="F:hydrolase activity"/>
    <property type="evidence" value="ECO:0007669"/>
    <property type="project" value="UniProtKB-KW"/>
</dbReference>
<evidence type="ECO:0000256" key="3">
    <source>
        <dbReference type="ARBA" id="ARBA00022801"/>
    </source>
</evidence>
<gene>
    <name evidence="7" type="ORF">BEK98_08235</name>
</gene>
<evidence type="ECO:0000256" key="5">
    <source>
        <dbReference type="ARBA" id="ARBA00022840"/>
    </source>
</evidence>
<dbReference type="Proteomes" id="UP000215483">
    <property type="component" value="Unassembled WGS sequence"/>
</dbReference>
<feature type="domain" description="Protein kinase" evidence="6">
    <location>
        <begin position="1"/>
        <end position="334"/>
    </location>
</feature>
<dbReference type="SUPFAM" id="SSF52540">
    <property type="entry name" value="P-loop containing nucleoside triphosphate hydrolases"/>
    <property type="match status" value="1"/>
</dbReference>
<comment type="caution">
    <text evidence="7">The sequence shown here is derived from an EMBL/GenBank/DDBJ whole genome shotgun (WGS) entry which is preliminary data.</text>
</comment>
<dbReference type="InterPro" id="IPR000719">
    <property type="entry name" value="Prot_kinase_dom"/>
</dbReference>